<accession>A0A1G8PCQ7</accession>
<evidence type="ECO:0000313" key="2">
    <source>
        <dbReference type="Proteomes" id="UP000198894"/>
    </source>
</evidence>
<keyword evidence="2" id="KW-1185">Reference proteome</keyword>
<dbReference type="EMBL" id="FNEE01000003">
    <property type="protein sequence ID" value="SDI90098.1"/>
    <property type="molecule type" value="Genomic_DNA"/>
</dbReference>
<organism evidence="1 2">
    <name type="scientific">Mesorhizobium muleiense</name>
    <dbReference type="NCBI Taxonomy" id="1004279"/>
    <lineage>
        <taxon>Bacteria</taxon>
        <taxon>Pseudomonadati</taxon>
        <taxon>Pseudomonadota</taxon>
        <taxon>Alphaproteobacteria</taxon>
        <taxon>Hyphomicrobiales</taxon>
        <taxon>Phyllobacteriaceae</taxon>
        <taxon>Mesorhizobium</taxon>
    </lineage>
</organism>
<protein>
    <recommendedName>
        <fullName evidence="3">DUF1127 domain-containing protein</fullName>
    </recommendedName>
</protein>
<dbReference type="Proteomes" id="UP000198894">
    <property type="component" value="Unassembled WGS sequence"/>
</dbReference>
<evidence type="ECO:0000313" key="1">
    <source>
        <dbReference type="EMBL" id="SDI90098.1"/>
    </source>
</evidence>
<gene>
    <name evidence="1" type="ORF">SAMN05428953_103238</name>
</gene>
<reference evidence="2" key="1">
    <citation type="submission" date="2016-10" db="EMBL/GenBank/DDBJ databases">
        <authorList>
            <person name="Varghese N."/>
            <person name="Submissions S."/>
        </authorList>
    </citation>
    <scope>NUCLEOTIDE SEQUENCE [LARGE SCALE GENOMIC DNA]</scope>
    <source>
        <strain evidence="2">CGMCC 1.11022</strain>
    </source>
</reference>
<evidence type="ECO:0008006" key="3">
    <source>
        <dbReference type="Google" id="ProtNLM"/>
    </source>
</evidence>
<sequence>MILDSLMSRARTSIAKRRQYNRLIAEIDSFSSRDLADMRADRSEMLYQVHKQVYG</sequence>
<proteinExistence type="predicted"/>
<name>A0A1G8PCQ7_9HYPH</name>
<dbReference type="AlphaFoldDB" id="A0A1G8PCQ7"/>
<dbReference type="RefSeq" id="WP_023803346.1">
    <property type="nucleotide sequence ID" value="NZ_CP183375.1"/>
</dbReference>